<evidence type="ECO:0000256" key="3">
    <source>
        <dbReference type="ARBA" id="ARBA00032942"/>
    </source>
</evidence>
<keyword evidence="8" id="KW-1185">Reference proteome</keyword>
<dbReference type="PROSITE" id="PS51143">
    <property type="entry name" value="MT_A70"/>
    <property type="match status" value="1"/>
</dbReference>
<protein>
    <recommendedName>
        <fullName evidence="4">N(6)-adenosine-methyltransferase non-catalytic subunit METTL14</fullName>
    </recommendedName>
    <alternativeName>
        <fullName evidence="3">Methyltransferase-like protein 14</fullName>
    </alternativeName>
</protein>
<dbReference type="GO" id="GO:0005634">
    <property type="term" value="C:nucleus"/>
    <property type="evidence" value="ECO:0007669"/>
    <property type="project" value="UniProtKB-SubCell"/>
</dbReference>
<dbReference type="SMR" id="A0A482WDP5"/>
<evidence type="ECO:0000256" key="1">
    <source>
        <dbReference type="ARBA" id="ARBA00004123"/>
    </source>
</evidence>
<feature type="region of interest" description="Disordered" evidence="6">
    <location>
        <begin position="85"/>
        <end position="116"/>
    </location>
</feature>
<reference evidence="7 8" key="1">
    <citation type="journal article" date="2017" name="Gigascience">
        <title>Genome sequence of the small brown planthopper, Laodelphax striatellus.</title>
        <authorList>
            <person name="Zhu J."/>
            <person name="Jiang F."/>
            <person name="Wang X."/>
            <person name="Yang P."/>
            <person name="Bao Y."/>
            <person name="Zhao W."/>
            <person name="Wang W."/>
            <person name="Lu H."/>
            <person name="Wang Q."/>
            <person name="Cui N."/>
            <person name="Li J."/>
            <person name="Chen X."/>
            <person name="Luo L."/>
            <person name="Yu J."/>
            <person name="Kang L."/>
            <person name="Cui F."/>
        </authorList>
    </citation>
    <scope>NUCLEOTIDE SEQUENCE [LARGE SCALE GENOMIC DNA]</scope>
    <source>
        <strain evidence="7">Lst14</strain>
    </source>
</reference>
<evidence type="ECO:0000313" key="8">
    <source>
        <dbReference type="Proteomes" id="UP000291343"/>
    </source>
</evidence>
<dbReference type="PANTHER" id="PTHR13107">
    <property type="entry name" value="N6-ADENOSINE-METHYLTRANSFERASE NON-CATALYTIC SUBUNIT"/>
    <property type="match status" value="1"/>
</dbReference>
<proteinExistence type="inferred from homology"/>
<comment type="similarity">
    <text evidence="5">Belongs to the MT-A70-like family.</text>
</comment>
<dbReference type="InterPro" id="IPR007757">
    <property type="entry name" value="MT-A70-like"/>
</dbReference>
<dbReference type="EMBL" id="QKKF02038130">
    <property type="protein sequence ID" value="RZF31844.1"/>
    <property type="molecule type" value="Genomic_DNA"/>
</dbReference>
<dbReference type="InterPro" id="IPR045123">
    <property type="entry name" value="METTL14-like"/>
</dbReference>
<keyword evidence="2" id="KW-0539">Nucleus</keyword>
<gene>
    <name evidence="7" type="ORF">LSTR_LSTR016808</name>
</gene>
<sequence>MIFINSISKRNSICFILPFHSNQLQYLIFYFYLKLFWLHIFGRDSTIRPGWLTVGPELTNSNFNADTYASYFSPSTVTTGCTERIEALRPKSPPPKGKATGNRGRGGFNRGRGRGR</sequence>
<evidence type="ECO:0000256" key="4">
    <source>
        <dbReference type="ARBA" id="ARBA00049757"/>
    </source>
</evidence>
<evidence type="ECO:0000256" key="5">
    <source>
        <dbReference type="PROSITE-ProRule" id="PRU00489"/>
    </source>
</evidence>
<evidence type="ECO:0000313" key="7">
    <source>
        <dbReference type="EMBL" id="RZF31844.1"/>
    </source>
</evidence>
<dbReference type="Proteomes" id="UP000291343">
    <property type="component" value="Unassembled WGS sequence"/>
</dbReference>
<dbReference type="AlphaFoldDB" id="A0A482WDP5"/>
<dbReference type="GO" id="GO:0003729">
    <property type="term" value="F:mRNA binding"/>
    <property type="evidence" value="ECO:0007669"/>
    <property type="project" value="TreeGrafter"/>
</dbReference>
<evidence type="ECO:0000256" key="2">
    <source>
        <dbReference type="ARBA" id="ARBA00023242"/>
    </source>
</evidence>
<name>A0A482WDP5_LAOST</name>
<accession>A0A482WDP5</accession>
<comment type="caution">
    <text evidence="7">The sequence shown here is derived from an EMBL/GenBank/DDBJ whole genome shotgun (WGS) entry which is preliminary data.</text>
</comment>
<dbReference type="OrthoDB" id="14833at2759"/>
<evidence type="ECO:0000256" key="6">
    <source>
        <dbReference type="SAM" id="MobiDB-lite"/>
    </source>
</evidence>
<dbReference type="PANTHER" id="PTHR13107:SF0">
    <property type="entry name" value="N6-ADENOSINE-METHYLTRANSFERASE NON-CATALYTIC SUBUNIT"/>
    <property type="match status" value="1"/>
</dbReference>
<organism evidence="7 8">
    <name type="scientific">Laodelphax striatellus</name>
    <name type="common">Small brown planthopper</name>
    <name type="synonym">Delphax striatella</name>
    <dbReference type="NCBI Taxonomy" id="195883"/>
    <lineage>
        <taxon>Eukaryota</taxon>
        <taxon>Metazoa</taxon>
        <taxon>Ecdysozoa</taxon>
        <taxon>Arthropoda</taxon>
        <taxon>Hexapoda</taxon>
        <taxon>Insecta</taxon>
        <taxon>Pterygota</taxon>
        <taxon>Neoptera</taxon>
        <taxon>Paraneoptera</taxon>
        <taxon>Hemiptera</taxon>
        <taxon>Auchenorrhyncha</taxon>
        <taxon>Fulgoroidea</taxon>
        <taxon>Delphacidae</taxon>
        <taxon>Criomorphinae</taxon>
        <taxon>Laodelphax</taxon>
    </lineage>
</organism>
<dbReference type="STRING" id="195883.A0A482WDP5"/>
<dbReference type="InParanoid" id="A0A482WDP5"/>
<dbReference type="GO" id="GO:0036396">
    <property type="term" value="C:RNA N6-methyladenosine methyltransferase complex"/>
    <property type="evidence" value="ECO:0007669"/>
    <property type="project" value="TreeGrafter"/>
</dbReference>
<comment type="subcellular location">
    <subcellularLocation>
        <location evidence="1">Nucleus</location>
    </subcellularLocation>
</comment>